<evidence type="ECO:0000256" key="10">
    <source>
        <dbReference type="ARBA" id="ARBA00023014"/>
    </source>
</evidence>
<dbReference type="InterPro" id="IPR010207">
    <property type="entry name" value="Elect_transpt_cplx_RnfB/RsxB"/>
</dbReference>
<dbReference type="GO" id="GO:0009055">
    <property type="term" value="F:electron transfer activity"/>
    <property type="evidence" value="ECO:0007669"/>
    <property type="project" value="InterPro"/>
</dbReference>
<keyword evidence="2" id="KW-1003">Cell membrane</keyword>
<dbReference type="InterPro" id="IPR017896">
    <property type="entry name" value="4Fe4S_Fe-S-bd"/>
</dbReference>
<dbReference type="PROSITE" id="PS51379">
    <property type="entry name" value="4FE4S_FER_2"/>
    <property type="match status" value="2"/>
</dbReference>
<dbReference type="NCBIfam" id="TIGR01944">
    <property type="entry name" value="rnfB"/>
    <property type="match status" value="1"/>
</dbReference>
<dbReference type="STRING" id="1123510.GCA_000620025_01007"/>
<keyword evidence="6" id="KW-0677">Repeat</keyword>
<dbReference type="Pfam" id="PF14697">
    <property type="entry name" value="Fer4_21"/>
    <property type="match status" value="1"/>
</dbReference>
<dbReference type="GO" id="GO:0046872">
    <property type="term" value="F:metal ion binding"/>
    <property type="evidence" value="ECO:0007669"/>
    <property type="project" value="UniProtKB-KW"/>
</dbReference>
<keyword evidence="1" id="KW-0813">Transport</keyword>
<keyword evidence="10" id="KW-0411">Iron-sulfur</keyword>
<keyword evidence="3" id="KW-0004">4Fe-4S</keyword>
<keyword evidence="11" id="KW-0472">Membrane</keyword>
<dbReference type="Gene3D" id="3.30.70.20">
    <property type="match status" value="1"/>
</dbReference>
<evidence type="ECO:0000313" key="15">
    <source>
        <dbReference type="EMBL" id="BBG29744.1"/>
    </source>
</evidence>
<dbReference type="KEGG" id="zpl:ZBT109_0975"/>
<evidence type="ECO:0000256" key="9">
    <source>
        <dbReference type="ARBA" id="ARBA00023004"/>
    </source>
</evidence>
<dbReference type="PROSITE" id="PS00198">
    <property type="entry name" value="4FE4S_FER_1"/>
    <property type="match status" value="2"/>
</dbReference>
<reference evidence="15 16" key="1">
    <citation type="submission" date="2018-09" db="EMBL/GenBank/DDBJ databases">
        <title>Zymobacter palmae IAM14233 (=T109) whole genome analysis.</title>
        <authorList>
            <person name="Yanase H."/>
        </authorList>
    </citation>
    <scope>NUCLEOTIDE SEQUENCE [LARGE SCALE GENOMIC DNA]</scope>
    <source>
        <strain evidence="15 16">IAM14233</strain>
    </source>
</reference>
<dbReference type="PROSITE" id="PS51656">
    <property type="entry name" value="4FE4S"/>
    <property type="match status" value="1"/>
</dbReference>
<evidence type="ECO:0000256" key="8">
    <source>
        <dbReference type="ARBA" id="ARBA00022982"/>
    </source>
</evidence>
<keyword evidence="7" id="KW-1278">Translocase</keyword>
<organism evidence="15 16">
    <name type="scientific">Zymobacter palmae</name>
    <dbReference type="NCBI Taxonomy" id="33074"/>
    <lineage>
        <taxon>Bacteria</taxon>
        <taxon>Pseudomonadati</taxon>
        <taxon>Pseudomonadota</taxon>
        <taxon>Gammaproteobacteria</taxon>
        <taxon>Oceanospirillales</taxon>
        <taxon>Halomonadaceae</taxon>
        <taxon>Zymobacter group</taxon>
        <taxon>Zymobacter</taxon>
    </lineage>
</organism>
<dbReference type="OrthoDB" id="9789936at2"/>
<keyword evidence="9" id="KW-0408">Iron</keyword>
<dbReference type="InterPro" id="IPR007202">
    <property type="entry name" value="4Fe-4S_dom"/>
</dbReference>
<keyword evidence="8" id="KW-0249">Electron transport</keyword>
<evidence type="ECO:0000256" key="11">
    <source>
        <dbReference type="ARBA" id="ARBA00023136"/>
    </source>
</evidence>
<keyword evidence="5" id="KW-0479">Metal-binding</keyword>
<protein>
    <submittedName>
        <fullName evidence="15">Predicted NADH:ubiquinone oxidoreductase</fullName>
    </submittedName>
</protein>
<dbReference type="InterPro" id="IPR017900">
    <property type="entry name" value="4Fe4S_Fe_S_CS"/>
</dbReference>
<feature type="domain" description="4Fe-4S ferredoxin-type" evidence="13">
    <location>
        <begin position="74"/>
        <end position="103"/>
    </location>
</feature>
<keyword evidence="16" id="KW-1185">Reference proteome</keyword>
<evidence type="ECO:0000256" key="7">
    <source>
        <dbReference type="ARBA" id="ARBA00022967"/>
    </source>
</evidence>
<dbReference type="Pfam" id="PF04060">
    <property type="entry name" value="FeS"/>
    <property type="match status" value="1"/>
</dbReference>
<dbReference type="GO" id="GO:0051539">
    <property type="term" value="F:4 iron, 4 sulfur cluster binding"/>
    <property type="evidence" value="ECO:0007669"/>
    <property type="project" value="UniProtKB-KW"/>
</dbReference>
<dbReference type="SUPFAM" id="SSF54862">
    <property type="entry name" value="4Fe-4S ferredoxins"/>
    <property type="match status" value="1"/>
</dbReference>
<evidence type="ECO:0000256" key="1">
    <source>
        <dbReference type="ARBA" id="ARBA00022448"/>
    </source>
</evidence>
<evidence type="ECO:0000256" key="6">
    <source>
        <dbReference type="ARBA" id="ARBA00022737"/>
    </source>
</evidence>
<dbReference type="InterPro" id="IPR050294">
    <property type="entry name" value="RnfB_subfamily"/>
</dbReference>
<feature type="domain" description="4Fe-4S ferredoxin-type" evidence="13">
    <location>
        <begin position="104"/>
        <end position="133"/>
    </location>
</feature>
<evidence type="ECO:0000256" key="12">
    <source>
        <dbReference type="SAM" id="Coils"/>
    </source>
</evidence>
<dbReference type="PANTHER" id="PTHR42859:SF3">
    <property type="entry name" value="ION-TRANSLOCATING OXIDOREDUCTASE COMPLEX SUBUNIT B"/>
    <property type="match status" value="1"/>
</dbReference>
<accession>A0A348HDP2</accession>
<feature type="domain" description="4Fe-4S" evidence="14">
    <location>
        <begin position="1"/>
        <end position="61"/>
    </location>
</feature>
<keyword evidence="12" id="KW-0175">Coiled coil</keyword>
<evidence type="ECO:0000259" key="14">
    <source>
        <dbReference type="PROSITE" id="PS51656"/>
    </source>
</evidence>
<evidence type="ECO:0000256" key="3">
    <source>
        <dbReference type="ARBA" id="ARBA00022485"/>
    </source>
</evidence>
<feature type="coiled-coil region" evidence="12">
    <location>
        <begin position="247"/>
        <end position="300"/>
    </location>
</feature>
<evidence type="ECO:0000259" key="13">
    <source>
        <dbReference type="PROSITE" id="PS51379"/>
    </source>
</evidence>
<keyword evidence="15" id="KW-0830">Ubiquinone</keyword>
<evidence type="ECO:0000256" key="4">
    <source>
        <dbReference type="ARBA" id="ARBA00022519"/>
    </source>
</evidence>
<gene>
    <name evidence="15" type="ORF">ZBT109_0975</name>
</gene>
<dbReference type="Gene3D" id="1.10.15.40">
    <property type="entry name" value="Electron transport complex subunit B, putative Fe-S cluster"/>
    <property type="match status" value="1"/>
</dbReference>
<dbReference type="EMBL" id="AP018933">
    <property type="protein sequence ID" value="BBG29744.1"/>
    <property type="molecule type" value="Genomic_DNA"/>
</dbReference>
<keyword evidence="4" id="KW-0997">Cell inner membrane</keyword>
<evidence type="ECO:0000313" key="16">
    <source>
        <dbReference type="Proteomes" id="UP000267342"/>
    </source>
</evidence>
<name>A0A348HDP2_9GAMM</name>
<evidence type="ECO:0000256" key="5">
    <source>
        <dbReference type="ARBA" id="ARBA00022723"/>
    </source>
</evidence>
<dbReference type="Proteomes" id="UP000267342">
    <property type="component" value="Chromosome"/>
</dbReference>
<sequence length="304" mass="33288">MQASHITADQIDALLPQTQCGKCGHPGCLPYAKAIVDGEAINRCPPGGQRTADALATLLDKAPLPLAQPAESPLLAVIDEDICIGCTKCIKACPVDAILGAPKQMHSILRDECTGCELCVMPCPVDCISMVPHPGWLAAHAEQEQHAWLAHRATQGRQRHQAHIARIAQWEAEALERRRTRRHQRIATPTSPAASTPTDDAALRRRLKIKLARMKRDDSLRPQLEAQLQALGGQTAARPVTPVVQQARSQRIALAAAEDTLRRAERHLAHCQRQEGPMEVAAAQEQLERAQHQLERARQALDPT</sequence>
<dbReference type="AlphaFoldDB" id="A0A348HDP2"/>
<proteinExistence type="predicted"/>
<dbReference type="PANTHER" id="PTHR42859">
    <property type="entry name" value="OXIDOREDUCTASE"/>
    <property type="match status" value="1"/>
</dbReference>
<evidence type="ECO:0000256" key="2">
    <source>
        <dbReference type="ARBA" id="ARBA00022475"/>
    </source>
</evidence>